<sequence length="161" mass="18181">MRERLVFLVLFVALAVAGMGFSSPKKSPDIAFSDLDGHRYHLSDFRGKVVVVNFFKSDCPPCMVELRELAKLYRKYEKDGLMIVSLMIDEEGLPLLPRIVEGKGITYPVGLASEEALQAFGGVYITPTTFIIDREGEVVKRLIGYAGREYLEKKIREYLGR</sequence>
<dbReference type="PROSITE" id="PS51352">
    <property type="entry name" value="THIOREDOXIN_2"/>
    <property type="match status" value="1"/>
</dbReference>
<name>A0A6H1WQT1_9BACT</name>
<dbReference type="SUPFAM" id="SSF52833">
    <property type="entry name" value="Thioredoxin-like"/>
    <property type="match status" value="1"/>
</dbReference>
<keyword evidence="3" id="KW-1185">Reference proteome</keyword>
<evidence type="ECO:0000313" key="3">
    <source>
        <dbReference type="Proteomes" id="UP000501253"/>
    </source>
</evidence>
<dbReference type="Pfam" id="PF08534">
    <property type="entry name" value="Redoxin"/>
    <property type="match status" value="1"/>
</dbReference>
<reference evidence="2 3" key="1">
    <citation type="submission" date="2019-08" db="EMBL/GenBank/DDBJ databases">
        <title>Complete genome sequence of Thermosulfurimonas marina SU872T, an anaerobic thermophilic chemolithoautotrophic bacterium isolated from a shallow marine hydrothermal vent.</title>
        <authorList>
            <person name="Allioux M."/>
            <person name="Jebbar M."/>
            <person name="Slobodkina G."/>
            <person name="Slobodkin A."/>
            <person name="Moalic Y."/>
            <person name="Frolova A."/>
            <person name="Shao Z."/>
            <person name="Alain K."/>
        </authorList>
    </citation>
    <scope>NUCLEOTIDE SEQUENCE [LARGE SCALE GENOMIC DNA]</scope>
    <source>
        <strain evidence="2 3">SU872</strain>
    </source>
</reference>
<dbReference type="GO" id="GO:0016491">
    <property type="term" value="F:oxidoreductase activity"/>
    <property type="evidence" value="ECO:0007669"/>
    <property type="project" value="InterPro"/>
</dbReference>
<organism evidence="2 3">
    <name type="scientific">Thermosulfurimonas marina</name>
    <dbReference type="NCBI Taxonomy" id="2047767"/>
    <lineage>
        <taxon>Bacteria</taxon>
        <taxon>Pseudomonadati</taxon>
        <taxon>Thermodesulfobacteriota</taxon>
        <taxon>Thermodesulfobacteria</taxon>
        <taxon>Thermodesulfobacteriales</taxon>
        <taxon>Thermodesulfobacteriaceae</taxon>
        <taxon>Thermosulfurimonas</taxon>
    </lineage>
</organism>
<dbReference type="InterPro" id="IPR013766">
    <property type="entry name" value="Thioredoxin_domain"/>
</dbReference>
<dbReference type="RefSeq" id="WP_168718916.1">
    <property type="nucleotide sequence ID" value="NZ_CP042909.1"/>
</dbReference>
<dbReference type="InterPro" id="IPR013740">
    <property type="entry name" value="Redoxin"/>
</dbReference>
<dbReference type="Gene3D" id="3.40.30.10">
    <property type="entry name" value="Glutaredoxin"/>
    <property type="match status" value="1"/>
</dbReference>
<evidence type="ECO:0000313" key="2">
    <source>
        <dbReference type="EMBL" id="QJA05552.1"/>
    </source>
</evidence>
<dbReference type="PANTHER" id="PTHR42852:SF13">
    <property type="entry name" value="PROTEIN DIPZ"/>
    <property type="match status" value="1"/>
</dbReference>
<evidence type="ECO:0000259" key="1">
    <source>
        <dbReference type="PROSITE" id="PS51352"/>
    </source>
</evidence>
<dbReference type="AlphaFoldDB" id="A0A6H1WQT1"/>
<dbReference type="EMBL" id="CP042909">
    <property type="protein sequence ID" value="QJA05552.1"/>
    <property type="molecule type" value="Genomic_DNA"/>
</dbReference>
<gene>
    <name evidence="2" type="ORF">FVE67_01520</name>
</gene>
<dbReference type="CDD" id="cd02966">
    <property type="entry name" value="TlpA_like_family"/>
    <property type="match status" value="1"/>
</dbReference>
<dbReference type="InterPro" id="IPR050553">
    <property type="entry name" value="Thioredoxin_ResA/DsbE_sf"/>
</dbReference>
<protein>
    <submittedName>
        <fullName evidence="2">TlpA family protein disulfide reductase</fullName>
    </submittedName>
</protein>
<proteinExistence type="predicted"/>
<dbReference type="Proteomes" id="UP000501253">
    <property type="component" value="Chromosome"/>
</dbReference>
<accession>A0A6H1WQT1</accession>
<dbReference type="KEGG" id="tmai:FVE67_01520"/>
<dbReference type="PANTHER" id="PTHR42852">
    <property type="entry name" value="THIOL:DISULFIDE INTERCHANGE PROTEIN DSBE"/>
    <property type="match status" value="1"/>
</dbReference>
<feature type="domain" description="Thioredoxin" evidence="1">
    <location>
        <begin position="21"/>
        <end position="160"/>
    </location>
</feature>
<dbReference type="InterPro" id="IPR036249">
    <property type="entry name" value="Thioredoxin-like_sf"/>
</dbReference>